<dbReference type="Gene3D" id="3.40.50.10350">
    <property type="entry name" value="Glycerate kinase, domain 1"/>
    <property type="match status" value="1"/>
</dbReference>
<keyword evidence="3 4" id="KW-0418">Kinase</keyword>
<name>A0ABW8M0W0_9ACTN</name>
<protein>
    <submittedName>
        <fullName evidence="4">Glycerate kinase</fullName>
    </submittedName>
</protein>
<dbReference type="InterPro" id="IPR018197">
    <property type="entry name" value="Glycerate_kinase_RE-like"/>
</dbReference>
<evidence type="ECO:0000313" key="5">
    <source>
        <dbReference type="Proteomes" id="UP001620295"/>
    </source>
</evidence>
<comment type="similarity">
    <text evidence="1">Belongs to the glycerate kinase type-1 family.</text>
</comment>
<accession>A0ABW8M0W0</accession>
<keyword evidence="5" id="KW-1185">Reference proteome</keyword>
<dbReference type="InterPro" id="IPR018193">
    <property type="entry name" value="Glyc_kinase_flavodox-like_fold"/>
</dbReference>
<evidence type="ECO:0000256" key="1">
    <source>
        <dbReference type="ARBA" id="ARBA00006284"/>
    </source>
</evidence>
<proteinExistence type="inferred from homology"/>
<evidence type="ECO:0000256" key="3">
    <source>
        <dbReference type="ARBA" id="ARBA00022777"/>
    </source>
</evidence>
<comment type="caution">
    <text evidence="4">The sequence shown here is derived from an EMBL/GenBank/DDBJ whole genome shotgun (WGS) entry which is preliminary data.</text>
</comment>
<dbReference type="InterPro" id="IPR004381">
    <property type="entry name" value="Glycerate_kinase"/>
</dbReference>
<dbReference type="PANTHER" id="PTHR21599:SF0">
    <property type="entry name" value="GLYCERATE KINASE"/>
    <property type="match status" value="1"/>
</dbReference>
<gene>
    <name evidence="4" type="ORF">ACI2L5_43990</name>
</gene>
<keyword evidence="2" id="KW-0808">Transferase</keyword>
<sequence>MADGGEGTLAVLAEPLGLRHRAALARNPWGVVATGGSATTDGGFGALRAIDERGGLRGTPVTILTDVTTPYAEAARVFDPQKGADAGQVAALTLRLHHRARLLRRDPTYVPRTGAAGGFAGAMWAQFDAELVSGADHVLNTLSFDDHLADAEAVVVGEGRLDVQSSQGKIVSAVSAVLARSAGIACFAVAGSVGADLGPLREEFMDVTVASDEAAMEAAGRAIGQRLRLRLRQGTGRRALG</sequence>
<reference evidence="4 5" key="1">
    <citation type="submission" date="2024-11" db="EMBL/GenBank/DDBJ databases">
        <title>The Natural Products Discovery Center: Release of the First 8490 Sequenced Strains for Exploring Actinobacteria Biosynthetic Diversity.</title>
        <authorList>
            <person name="Kalkreuter E."/>
            <person name="Kautsar S.A."/>
            <person name="Yang D."/>
            <person name="Bader C.D."/>
            <person name="Teijaro C.N."/>
            <person name="Fluegel L."/>
            <person name="Davis C.M."/>
            <person name="Simpson J.R."/>
            <person name="Lauterbach L."/>
            <person name="Steele A.D."/>
            <person name="Gui C."/>
            <person name="Meng S."/>
            <person name="Li G."/>
            <person name="Viehrig K."/>
            <person name="Ye F."/>
            <person name="Su P."/>
            <person name="Kiefer A.F."/>
            <person name="Nichols A."/>
            <person name="Cepeda A.J."/>
            <person name="Yan W."/>
            <person name="Fan B."/>
            <person name="Jiang Y."/>
            <person name="Adhikari A."/>
            <person name="Zheng C.-J."/>
            <person name="Schuster L."/>
            <person name="Cowan T.M."/>
            <person name="Smanski M.J."/>
            <person name="Chevrette M.G."/>
            <person name="De Carvalho L.P.S."/>
            <person name="Shen B."/>
        </authorList>
    </citation>
    <scope>NUCLEOTIDE SEQUENCE [LARGE SCALE GENOMIC DNA]</scope>
    <source>
        <strain evidence="4 5">NPDC020863</strain>
    </source>
</reference>
<evidence type="ECO:0000256" key="2">
    <source>
        <dbReference type="ARBA" id="ARBA00022679"/>
    </source>
</evidence>
<dbReference type="GO" id="GO:0016301">
    <property type="term" value="F:kinase activity"/>
    <property type="evidence" value="ECO:0007669"/>
    <property type="project" value="UniProtKB-KW"/>
</dbReference>
<dbReference type="Gene3D" id="3.90.1510.10">
    <property type="entry name" value="Glycerate kinase, domain 2"/>
    <property type="match status" value="1"/>
</dbReference>
<dbReference type="InterPro" id="IPR036129">
    <property type="entry name" value="Glycerate_kinase_sf"/>
</dbReference>
<dbReference type="PANTHER" id="PTHR21599">
    <property type="entry name" value="GLYCERATE KINASE"/>
    <property type="match status" value="1"/>
</dbReference>
<dbReference type="RefSeq" id="WP_358646666.1">
    <property type="nucleotide sequence ID" value="NZ_JBFAEV010000048.1"/>
</dbReference>
<dbReference type="EMBL" id="JBJDQH010000020">
    <property type="protein sequence ID" value="MFK4271812.1"/>
    <property type="molecule type" value="Genomic_DNA"/>
</dbReference>
<dbReference type="SUPFAM" id="SSF110738">
    <property type="entry name" value="Glycerate kinase I"/>
    <property type="match status" value="1"/>
</dbReference>
<dbReference type="Proteomes" id="UP001620295">
    <property type="component" value="Unassembled WGS sequence"/>
</dbReference>
<organism evidence="4 5">
    <name type="scientific">Streptomyces milbemycinicus</name>
    <dbReference type="NCBI Taxonomy" id="476552"/>
    <lineage>
        <taxon>Bacteria</taxon>
        <taxon>Bacillati</taxon>
        <taxon>Actinomycetota</taxon>
        <taxon>Actinomycetes</taxon>
        <taxon>Kitasatosporales</taxon>
        <taxon>Streptomycetaceae</taxon>
        <taxon>Streptomyces</taxon>
    </lineage>
</organism>
<dbReference type="Pfam" id="PF02595">
    <property type="entry name" value="Gly_kinase"/>
    <property type="match status" value="1"/>
</dbReference>
<evidence type="ECO:0000313" key="4">
    <source>
        <dbReference type="EMBL" id="MFK4271812.1"/>
    </source>
</evidence>